<dbReference type="FunFam" id="2.60.40.10:FF:000134">
    <property type="entry name" value="Myomesin 1"/>
    <property type="match status" value="1"/>
</dbReference>
<dbReference type="CDD" id="cd00063">
    <property type="entry name" value="FN3"/>
    <property type="match status" value="5"/>
</dbReference>
<evidence type="ECO:0000256" key="4">
    <source>
        <dbReference type="ARBA" id="ARBA00022737"/>
    </source>
</evidence>
<feature type="domain" description="Ig-like" evidence="12">
    <location>
        <begin position="1324"/>
        <end position="1413"/>
    </location>
</feature>
<dbReference type="FunFam" id="2.60.40.10:FF:000745">
    <property type="entry name" value="Myomesin 3"/>
    <property type="match status" value="1"/>
</dbReference>
<proteinExistence type="predicted"/>
<feature type="compositionally biased region" description="Basic and acidic residues" evidence="11">
    <location>
        <begin position="13"/>
        <end position="24"/>
    </location>
</feature>
<dbReference type="InterPro" id="IPR050964">
    <property type="entry name" value="Striated_Muscle_Regulatory"/>
</dbReference>
<dbReference type="InterPro" id="IPR003961">
    <property type="entry name" value="FN3_dom"/>
</dbReference>
<dbReference type="PRINTS" id="PR00014">
    <property type="entry name" value="FNTYPEIII"/>
</dbReference>
<dbReference type="InterPro" id="IPR036116">
    <property type="entry name" value="FN3_sf"/>
</dbReference>
<dbReference type="GO" id="GO:0005198">
    <property type="term" value="F:structural molecule activity"/>
    <property type="evidence" value="ECO:0007669"/>
    <property type="project" value="UniProtKB-ARBA"/>
</dbReference>
<keyword evidence="3" id="KW-0963">Cytoplasm</keyword>
<comment type="subcellular location">
    <subcellularLocation>
        <location evidence="1">Cytoplasm</location>
    </subcellularLocation>
</comment>
<evidence type="ECO:0000256" key="11">
    <source>
        <dbReference type="SAM" id="MobiDB-lite"/>
    </source>
</evidence>
<dbReference type="InterPro" id="IPR003599">
    <property type="entry name" value="Ig_sub"/>
</dbReference>
<dbReference type="Pfam" id="PF00041">
    <property type="entry name" value="fn3"/>
    <property type="match status" value="5"/>
</dbReference>
<dbReference type="FunFam" id="2.60.40.10:FF:000179">
    <property type="entry name" value="Myomesin 2"/>
    <property type="match status" value="1"/>
</dbReference>
<evidence type="ECO:0000256" key="9">
    <source>
        <dbReference type="ARBA" id="ARBA00071819"/>
    </source>
</evidence>
<dbReference type="PANTHER" id="PTHR13817">
    <property type="entry name" value="TITIN"/>
    <property type="match status" value="1"/>
</dbReference>
<evidence type="ECO:0000256" key="2">
    <source>
        <dbReference type="ARBA" id="ARBA00011738"/>
    </source>
</evidence>
<sequence>MASVTMATRHQAYHSEEEQSDQLKHSLQVASSTRKRKFKTSDEEVASVEVSAVDLALGKAAFALDTHLESPWEIKLRREAMLLELESRGQKRAAFGNEWEKVEKEFIRTSRIFRSRMDRKALRRKAEEKIRQEKEVRELCAARAPMFWIPLRAHGVWERMNVTLSCTVRGSPPPHIQWYKNGVPINLRFAEPGKYRIHNNFGMLTLEICRCSLDDSADYSVVISNKYGQATSFANVLVRSYYGLLTGLDSDASRIGLSGLEADFVSVLNPVFSRETEPFALTCTFSSDLLKHQRDISWFRDGVLLKETDRLKMKFSGRDASLTVSSAFKEDEGFYTIHIPVMDGYKKQSAYVFVRDAAATVAGAPGAPLSVKCSDVNKDSLLLSWTPPSDDRGSPVFGYYIERCDVEKDEWVPCNENPMKICRFPVSGLVEGKTYQFRVTAVNQAGASHPSKPSKPVTMKDPESNRTMVIPYDDWKQIVISKDDLEGNIKIPLPPTNVHASEVSEDYVVIAWNEPDPRGREPVSYYVEKSVAGTDSWQSVNLDAALDSTRCAIFDLVKGTSYCFRVQSVNKYGISAPSLPSEPISPVATLVPPPPPEHVVAYRDTKTSVVVEWDKLDDHHELLGYYVYCREPGAAEWQTINNKPVTDNRFTVPGLQTGKEYEFCVKAVNEAGVGAQSPKSAPLVVNEAVYCPSAPYDFALLNCGKTEMVIGWKAPKFTAGKAILGYFLDQHDSSETEWHSVNVKSIPKRICKVSSLTEGHFYQFQARALNVAGLGKMSEPSDLFKCEEWTMPQPGPPYDVRFTEVRDSTLMLHWEPPLYIGASPVKGYYVESCEEGSDEWKTLNKQPVSTAHMRVSELEKGKSYVFRVKAVNNAGTGTPSVPSDPVIAETKPGTNEIELGVDEEGFIYLAFENPEPLDDPEFIWSKDYEGPPDAERTEIQNDGNKTKLILTKPSLEDLGTYSVEVPNTDGVSASRTLTEEELKDLLKRSHEIRNPLIQLISGWNIDVLEKGDVRLWLQVEKLSPAAELLLTLNEQELSDTPTRKINFDRANGLIEIIIQDFSEKDRGTYTADLKDGKAKNQFTLNLDGDKFNDVLAEMERKRKDWLRRQGPHFVEYLQWSVTEECHVLLKCKVANTRNETTFKWFLNMKPLPKGQYDPETGFGTLLIKKFTEENKGLYKTVVSDIRGEDTSELDLSKEVLEDILKELARISALSASPLKLESTAEGFKIYSIVKYFTDYMNPNWYHKDRKLSSTERLKSGSTMNQVWLQILNPTEGDKGVYTLELSDGKEIHKRSLDLSGKVFDDAMAEYLRLKEAMIAEKNRAKVVRGLPDVATIMEDKTLCLTCHIGGDPIPEVTWLKNDKEVVFKERYKLEVKGTVVTMTIEKVCGDDSGRYGIFVKNKYGSETGQVTLSVFKHGEEPEELRRRSESRYSSPIEA</sequence>
<dbReference type="GeneID" id="117364839"/>
<keyword evidence="5" id="KW-0175">Coiled coil</keyword>
<dbReference type="FunFam" id="2.60.40.10:FF:000233">
    <property type="entry name" value="Myomesin 1"/>
    <property type="match status" value="1"/>
</dbReference>
<feature type="domain" description="Fibronectin type-III" evidence="13">
    <location>
        <begin position="694"/>
        <end position="789"/>
    </location>
</feature>
<dbReference type="InterPro" id="IPR036179">
    <property type="entry name" value="Ig-like_dom_sf"/>
</dbReference>
<evidence type="ECO:0000259" key="12">
    <source>
        <dbReference type="PROSITE" id="PS50835"/>
    </source>
</evidence>
<dbReference type="PROSITE" id="PS50853">
    <property type="entry name" value="FN3"/>
    <property type="match status" value="5"/>
</dbReference>
<evidence type="ECO:0000313" key="15">
    <source>
        <dbReference type="RefSeq" id="XP_033810398.1"/>
    </source>
</evidence>
<keyword evidence="7" id="KW-0393">Immunoglobulin domain</keyword>
<dbReference type="PANTHER" id="PTHR13817:SF89">
    <property type="entry name" value="MYOMESIN-3"/>
    <property type="match status" value="1"/>
</dbReference>
<dbReference type="GO" id="GO:0045214">
    <property type="term" value="P:sarcomere organization"/>
    <property type="evidence" value="ECO:0007669"/>
    <property type="project" value="TreeGrafter"/>
</dbReference>
<dbReference type="FunFam" id="2.60.40.10:FF:000197">
    <property type="entry name" value="Myomesin 1"/>
    <property type="match status" value="1"/>
</dbReference>
<evidence type="ECO:0000256" key="3">
    <source>
        <dbReference type="ARBA" id="ARBA00022490"/>
    </source>
</evidence>
<feature type="domain" description="Fibronectin type-III" evidence="13">
    <location>
        <begin position="595"/>
        <end position="688"/>
    </location>
</feature>
<feature type="domain" description="Ig-like" evidence="12">
    <location>
        <begin position="879"/>
        <end position="978"/>
    </location>
</feature>
<gene>
    <name evidence="15" type="primary">MYOM3</name>
</gene>
<accession>A0A6P8RZ02</accession>
<feature type="domain" description="Fibronectin type-III" evidence="13">
    <location>
        <begin position="367"/>
        <end position="462"/>
    </location>
</feature>
<protein>
    <recommendedName>
        <fullName evidence="9">Myomesin-3</fullName>
    </recommendedName>
    <alternativeName>
        <fullName evidence="10">Myomesin family member 3</fullName>
    </alternativeName>
</protein>
<feature type="domain" description="Ig-like" evidence="12">
    <location>
        <begin position="1111"/>
        <end position="1196"/>
    </location>
</feature>
<evidence type="ECO:0000256" key="1">
    <source>
        <dbReference type="ARBA" id="ARBA00004496"/>
    </source>
</evidence>
<dbReference type="InterPro" id="IPR013098">
    <property type="entry name" value="Ig_I-set"/>
</dbReference>
<dbReference type="OrthoDB" id="9936265at2759"/>
<evidence type="ECO:0000256" key="6">
    <source>
        <dbReference type="ARBA" id="ARBA00023179"/>
    </source>
</evidence>
<dbReference type="SMART" id="SM00408">
    <property type="entry name" value="IGc2"/>
    <property type="match status" value="3"/>
</dbReference>
<dbReference type="InterPro" id="IPR013783">
    <property type="entry name" value="Ig-like_fold"/>
</dbReference>
<dbReference type="RefSeq" id="XP_033810398.1">
    <property type="nucleotide sequence ID" value="XM_033954507.1"/>
</dbReference>
<dbReference type="PROSITE" id="PS50835">
    <property type="entry name" value="IG_LIKE"/>
    <property type="match status" value="5"/>
</dbReference>
<evidence type="ECO:0000256" key="5">
    <source>
        <dbReference type="ARBA" id="ARBA00023054"/>
    </source>
</evidence>
<dbReference type="Pfam" id="PF07679">
    <property type="entry name" value="I-set"/>
    <property type="match status" value="3"/>
</dbReference>
<feature type="domain" description="Ig-like" evidence="12">
    <location>
        <begin position="145"/>
        <end position="237"/>
    </location>
</feature>
<comment type="subunit">
    <text evidence="2">Homodimer.</text>
</comment>
<evidence type="ECO:0000256" key="10">
    <source>
        <dbReference type="ARBA" id="ARBA00082261"/>
    </source>
</evidence>
<name>A0A6P8RZ02_GEOSA</name>
<feature type="domain" description="Fibronectin type-III" evidence="13">
    <location>
        <begin position="796"/>
        <end position="893"/>
    </location>
</feature>
<feature type="region of interest" description="Disordered" evidence="11">
    <location>
        <begin position="1"/>
        <end position="35"/>
    </location>
</feature>
<dbReference type="FunFam" id="2.60.40.10:FF:000029">
    <property type="entry name" value="Myomesin 1"/>
    <property type="match status" value="3"/>
</dbReference>
<keyword evidence="6" id="KW-0514">Muscle protein</keyword>
<dbReference type="Proteomes" id="UP000515159">
    <property type="component" value="Chromosome 8"/>
</dbReference>
<keyword evidence="4" id="KW-0677">Repeat</keyword>
<dbReference type="SMART" id="SM00060">
    <property type="entry name" value="FN3"/>
    <property type="match status" value="5"/>
</dbReference>
<dbReference type="InterPro" id="IPR007110">
    <property type="entry name" value="Ig-like_dom"/>
</dbReference>
<evidence type="ECO:0000259" key="13">
    <source>
        <dbReference type="PROSITE" id="PS50853"/>
    </source>
</evidence>
<dbReference type="GO" id="GO:0031430">
    <property type="term" value="C:M band"/>
    <property type="evidence" value="ECO:0007669"/>
    <property type="project" value="TreeGrafter"/>
</dbReference>
<dbReference type="SUPFAM" id="SSF49265">
    <property type="entry name" value="Fibronectin type III"/>
    <property type="match status" value="3"/>
</dbReference>
<dbReference type="FunCoup" id="A0A6P8RZ02">
    <property type="interactions" value="14"/>
</dbReference>
<dbReference type="CDD" id="cd00096">
    <property type="entry name" value="Ig"/>
    <property type="match status" value="3"/>
</dbReference>
<feature type="domain" description="Ig-like" evidence="12">
    <location>
        <begin position="262"/>
        <end position="336"/>
    </location>
</feature>
<dbReference type="KEGG" id="gsh:117364839"/>
<dbReference type="InParanoid" id="A0A6P8RZ02"/>
<organism evidence="14 15">
    <name type="scientific">Geotrypetes seraphini</name>
    <name type="common">Gaboon caecilian</name>
    <name type="synonym">Caecilia seraphini</name>
    <dbReference type="NCBI Taxonomy" id="260995"/>
    <lineage>
        <taxon>Eukaryota</taxon>
        <taxon>Metazoa</taxon>
        <taxon>Chordata</taxon>
        <taxon>Craniata</taxon>
        <taxon>Vertebrata</taxon>
        <taxon>Euteleostomi</taxon>
        <taxon>Amphibia</taxon>
        <taxon>Gymnophiona</taxon>
        <taxon>Geotrypetes</taxon>
    </lineage>
</organism>
<dbReference type="FunFam" id="2.60.40.10:FF:000124">
    <property type="entry name" value="Myomesin 1"/>
    <property type="match status" value="1"/>
</dbReference>
<dbReference type="Gene3D" id="2.60.40.10">
    <property type="entry name" value="Immunoglobulins"/>
    <property type="match status" value="12"/>
</dbReference>
<feature type="domain" description="Fibronectin type-III" evidence="13">
    <location>
        <begin position="494"/>
        <end position="594"/>
    </location>
</feature>
<dbReference type="SUPFAM" id="SSF48726">
    <property type="entry name" value="Immunoglobulin"/>
    <property type="match status" value="5"/>
</dbReference>
<dbReference type="SMART" id="SM00409">
    <property type="entry name" value="IG"/>
    <property type="match status" value="4"/>
</dbReference>
<comment type="function">
    <text evidence="8">May link the intermediate filament cytoskeleton to the M-disk of the myofibrils in striated muscle.</text>
</comment>
<evidence type="ECO:0000256" key="8">
    <source>
        <dbReference type="ARBA" id="ARBA00053644"/>
    </source>
</evidence>
<keyword evidence="14" id="KW-1185">Reference proteome</keyword>
<evidence type="ECO:0000313" key="14">
    <source>
        <dbReference type="Proteomes" id="UP000515159"/>
    </source>
</evidence>
<reference evidence="15" key="1">
    <citation type="submission" date="2025-08" db="UniProtKB">
        <authorList>
            <consortium name="RefSeq"/>
        </authorList>
    </citation>
    <scope>IDENTIFICATION</scope>
</reference>
<dbReference type="FunFam" id="2.60.40.10:FF:000192">
    <property type="entry name" value="Myomesin 1"/>
    <property type="match status" value="1"/>
</dbReference>
<dbReference type="InterPro" id="IPR003598">
    <property type="entry name" value="Ig_sub2"/>
</dbReference>
<evidence type="ECO:0000256" key="7">
    <source>
        <dbReference type="ARBA" id="ARBA00023319"/>
    </source>
</evidence>
<dbReference type="FunFam" id="2.60.40.10:FF:000069">
    <property type="entry name" value="Alpha-protein kinase 3"/>
    <property type="match status" value="1"/>
</dbReference>
<dbReference type="CTD" id="127294"/>